<keyword evidence="3" id="KW-1003">Cell membrane</keyword>
<gene>
    <name evidence="8" type="ORF">HMPREF2132_09480</name>
</gene>
<dbReference type="GO" id="GO:0005886">
    <property type="term" value="C:plasma membrane"/>
    <property type="evidence" value="ECO:0007669"/>
    <property type="project" value="UniProtKB-SubCell"/>
</dbReference>
<proteinExistence type="inferred from homology"/>
<dbReference type="PANTHER" id="PTHR30558">
    <property type="entry name" value="EXBD MEMBRANE COMPONENT OF PMF-DRIVEN MACROMOLECULE IMPORT SYSTEM"/>
    <property type="match status" value="1"/>
</dbReference>
<dbReference type="GO" id="GO:0022857">
    <property type="term" value="F:transmembrane transporter activity"/>
    <property type="evidence" value="ECO:0007669"/>
    <property type="project" value="InterPro"/>
</dbReference>
<comment type="similarity">
    <text evidence="2 7">Belongs to the ExbD/TolR family.</text>
</comment>
<comment type="subcellular location">
    <subcellularLocation>
        <location evidence="1">Cell membrane</location>
        <topology evidence="1">Single-pass membrane protein</topology>
    </subcellularLocation>
    <subcellularLocation>
        <location evidence="7">Cell membrane</location>
        <topology evidence="7">Single-pass type II membrane protein</topology>
    </subcellularLocation>
</comment>
<evidence type="ECO:0000256" key="2">
    <source>
        <dbReference type="ARBA" id="ARBA00005811"/>
    </source>
</evidence>
<evidence type="ECO:0000256" key="4">
    <source>
        <dbReference type="ARBA" id="ARBA00022692"/>
    </source>
</evidence>
<reference evidence="8 9" key="1">
    <citation type="submission" date="2014-07" db="EMBL/GenBank/DDBJ databases">
        <authorList>
            <person name="McCorrison J."/>
            <person name="Sanka R."/>
            <person name="Torralba M."/>
            <person name="Gillis M."/>
            <person name="Haft D.H."/>
            <person name="Methe B."/>
            <person name="Sutton G."/>
            <person name="Nelson K.E."/>
        </authorList>
    </citation>
    <scope>NUCLEOTIDE SEQUENCE [LARGE SCALE GENOMIC DNA]</scope>
    <source>
        <strain evidence="8 9">DNF00424</strain>
    </source>
</reference>
<name>A0AAW3FDP6_9BACT</name>
<dbReference type="InterPro" id="IPR003400">
    <property type="entry name" value="ExbD"/>
</dbReference>
<evidence type="ECO:0000256" key="5">
    <source>
        <dbReference type="ARBA" id="ARBA00022989"/>
    </source>
</evidence>
<keyword evidence="4 7" id="KW-0812">Transmembrane</keyword>
<keyword evidence="7" id="KW-0813">Transport</keyword>
<keyword evidence="7" id="KW-0653">Protein transport</keyword>
<evidence type="ECO:0000256" key="1">
    <source>
        <dbReference type="ARBA" id="ARBA00004162"/>
    </source>
</evidence>
<dbReference type="Pfam" id="PF02472">
    <property type="entry name" value="ExbD"/>
    <property type="match status" value="1"/>
</dbReference>
<evidence type="ECO:0000256" key="7">
    <source>
        <dbReference type="RuleBase" id="RU003879"/>
    </source>
</evidence>
<sequence length="183" mass="20481">MMFRQRERRKVPGLNTTSTADISFMLLILFLVASSMDLDKGIARQLPPMEKEQKQQTAVDGRKVIRLAIDANNKVTMDGKNVSMKDIRQRTEQFVNANGKSHLIQLQTDRKASYDTYLHVQNALVAAYNAVRNSKASNLFGKSFDLCSTEQQQQIADEVPIRVSEVYAVSANKPTTTEKGGAE</sequence>
<evidence type="ECO:0000256" key="3">
    <source>
        <dbReference type="ARBA" id="ARBA00022475"/>
    </source>
</evidence>
<keyword evidence="6" id="KW-0472">Membrane</keyword>
<comment type="caution">
    <text evidence="8">The sequence shown here is derived from an EMBL/GenBank/DDBJ whole genome shotgun (WGS) entry which is preliminary data.</text>
</comment>
<evidence type="ECO:0000256" key="6">
    <source>
        <dbReference type="ARBA" id="ARBA00023136"/>
    </source>
</evidence>
<protein>
    <submittedName>
        <fullName evidence="8">Membrane protein</fullName>
    </submittedName>
</protein>
<dbReference type="Proteomes" id="UP000029533">
    <property type="component" value="Unassembled WGS sequence"/>
</dbReference>
<accession>A0AAW3FDP6</accession>
<dbReference type="RefSeq" id="WP_036870612.1">
    <property type="nucleotide sequence ID" value="NZ_JRNJ01000080.1"/>
</dbReference>
<evidence type="ECO:0000313" key="8">
    <source>
        <dbReference type="EMBL" id="KGF25511.1"/>
    </source>
</evidence>
<keyword evidence="5" id="KW-1133">Transmembrane helix</keyword>
<dbReference type="GO" id="GO:0015031">
    <property type="term" value="P:protein transport"/>
    <property type="evidence" value="ECO:0007669"/>
    <property type="project" value="UniProtKB-KW"/>
</dbReference>
<dbReference type="EMBL" id="JRNJ01000080">
    <property type="protein sequence ID" value="KGF25511.1"/>
    <property type="molecule type" value="Genomic_DNA"/>
</dbReference>
<evidence type="ECO:0000313" key="9">
    <source>
        <dbReference type="Proteomes" id="UP000029533"/>
    </source>
</evidence>
<dbReference type="AlphaFoldDB" id="A0AAW3FDP6"/>
<dbReference type="PANTHER" id="PTHR30558:SF3">
    <property type="entry name" value="BIOPOLYMER TRANSPORT PROTEIN EXBD-RELATED"/>
    <property type="match status" value="1"/>
</dbReference>
<organism evidence="8 9">
    <name type="scientific">Prevotella histicola JCM 15637 = DNF00424</name>
    <dbReference type="NCBI Taxonomy" id="1236504"/>
    <lineage>
        <taxon>Bacteria</taxon>
        <taxon>Pseudomonadati</taxon>
        <taxon>Bacteroidota</taxon>
        <taxon>Bacteroidia</taxon>
        <taxon>Bacteroidales</taxon>
        <taxon>Prevotellaceae</taxon>
        <taxon>Prevotella</taxon>
    </lineage>
</organism>